<dbReference type="Proteomes" id="UP001286313">
    <property type="component" value="Unassembled WGS sequence"/>
</dbReference>
<sequence>MRKGFDGLSGLIRGEMLSDPMDGKKNKLKEEAEYLKFEIAQLKKLIFGSKSEKFKSSEVPPEQLNLFNTIEEVEEEVLVEVEEITYERKKSKTHKGRNKLPDHLPVQEIIIEPEVDTTGMVKIGEEISETLDYTPASL</sequence>
<dbReference type="Pfam" id="PF13007">
    <property type="entry name" value="LZ_Tnp_IS66"/>
    <property type="match status" value="1"/>
</dbReference>
<evidence type="ECO:0000313" key="3">
    <source>
        <dbReference type="Proteomes" id="UP001286313"/>
    </source>
</evidence>
<keyword evidence="3" id="KW-1185">Reference proteome</keyword>
<dbReference type="InterPro" id="IPR024463">
    <property type="entry name" value="Transposase_TnpC_homeodom"/>
</dbReference>
<evidence type="ECO:0000259" key="1">
    <source>
        <dbReference type="Pfam" id="PF13007"/>
    </source>
</evidence>
<name>A0AAE1FJ18_PETCI</name>
<proteinExistence type="predicted"/>
<reference evidence="2" key="1">
    <citation type="submission" date="2023-10" db="EMBL/GenBank/DDBJ databases">
        <title>Genome assemblies of two species of porcelain crab, Petrolisthes cinctipes and Petrolisthes manimaculis (Anomura: Porcellanidae).</title>
        <authorList>
            <person name="Angst P."/>
        </authorList>
    </citation>
    <scope>NUCLEOTIDE SEQUENCE</scope>
    <source>
        <strain evidence="2">PB745_01</strain>
        <tissue evidence="2">Gill</tissue>
    </source>
</reference>
<protein>
    <recommendedName>
        <fullName evidence="1">Transposase TnpC homeodomain domain-containing protein</fullName>
    </recommendedName>
</protein>
<dbReference type="AlphaFoldDB" id="A0AAE1FJ18"/>
<comment type="caution">
    <text evidence="2">The sequence shown here is derived from an EMBL/GenBank/DDBJ whole genome shotgun (WGS) entry which is preliminary data.</text>
</comment>
<organism evidence="2 3">
    <name type="scientific">Petrolisthes cinctipes</name>
    <name type="common">Flat porcelain crab</name>
    <dbReference type="NCBI Taxonomy" id="88211"/>
    <lineage>
        <taxon>Eukaryota</taxon>
        <taxon>Metazoa</taxon>
        <taxon>Ecdysozoa</taxon>
        <taxon>Arthropoda</taxon>
        <taxon>Crustacea</taxon>
        <taxon>Multicrustacea</taxon>
        <taxon>Malacostraca</taxon>
        <taxon>Eumalacostraca</taxon>
        <taxon>Eucarida</taxon>
        <taxon>Decapoda</taxon>
        <taxon>Pleocyemata</taxon>
        <taxon>Anomura</taxon>
        <taxon>Galatheoidea</taxon>
        <taxon>Porcellanidae</taxon>
        <taxon>Petrolisthes</taxon>
    </lineage>
</organism>
<feature type="domain" description="Transposase TnpC homeodomain" evidence="1">
    <location>
        <begin position="35"/>
        <end position="109"/>
    </location>
</feature>
<dbReference type="EMBL" id="JAWQEG010002094">
    <property type="protein sequence ID" value="KAK3874564.1"/>
    <property type="molecule type" value="Genomic_DNA"/>
</dbReference>
<gene>
    <name evidence="2" type="ORF">Pcinc_020493</name>
</gene>
<accession>A0AAE1FJ18</accession>
<evidence type="ECO:0000313" key="2">
    <source>
        <dbReference type="EMBL" id="KAK3874564.1"/>
    </source>
</evidence>